<reference evidence="1 2" key="1">
    <citation type="journal article" date="2005" name="Nature">
        <title>Initial sequence of the chimpanzee genome and comparison with the human genome.</title>
        <authorList>
            <consortium name="Chimpanzee sequencing and analysis consortium"/>
        </authorList>
    </citation>
    <scope>NUCLEOTIDE SEQUENCE [LARGE SCALE GENOMIC DNA]</scope>
</reference>
<accession>A0A2I3RIS8</accession>
<protein>
    <submittedName>
        <fullName evidence="1">Uncharacterized protein</fullName>
    </submittedName>
</protein>
<dbReference type="Proteomes" id="UP000002277">
    <property type="component" value="Chromosome 4"/>
</dbReference>
<evidence type="ECO:0000313" key="2">
    <source>
        <dbReference type="Proteomes" id="UP000002277"/>
    </source>
</evidence>
<organism evidence="1 2">
    <name type="scientific">Pan troglodytes</name>
    <name type="common">Chimpanzee</name>
    <dbReference type="NCBI Taxonomy" id="9598"/>
    <lineage>
        <taxon>Eukaryota</taxon>
        <taxon>Metazoa</taxon>
        <taxon>Chordata</taxon>
        <taxon>Craniata</taxon>
        <taxon>Vertebrata</taxon>
        <taxon>Euteleostomi</taxon>
        <taxon>Mammalia</taxon>
        <taxon>Eutheria</taxon>
        <taxon>Euarchontoglires</taxon>
        <taxon>Primates</taxon>
        <taxon>Haplorrhini</taxon>
        <taxon>Catarrhini</taxon>
        <taxon>Hominidae</taxon>
        <taxon>Pan</taxon>
    </lineage>
</organism>
<sequence length="66" mass="7684">MLLYRLAQLGLYFLYRMPVEHQMLNTSTCCNFAIPAHITHLISFVGGHVGWPTHWQVNSLIWTMSH</sequence>
<dbReference type="InParanoid" id="A0A2I3RIS8"/>
<dbReference type="GeneTree" id="ENSGT00910000147934"/>
<keyword evidence="2" id="KW-1185">Reference proteome</keyword>
<name>A0A2I3RIS8_PANTR</name>
<dbReference type="Bgee" id="ENSPTRG00000045450">
    <property type="expression patterns" value="Expressed in skeletal muscle tissue and 11 other cell types or tissues"/>
</dbReference>
<dbReference type="Ensembl" id="ENSPTRT00000093764.1">
    <property type="protein sequence ID" value="ENSPTRP00000064544.1"/>
    <property type="gene ID" value="ENSPTRG00000045450.1"/>
</dbReference>
<evidence type="ECO:0000313" key="1">
    <source>
        <dbReference type="Ensembl" id="ENSPTRP00000064544.1"/>
    </source>
</evidence>
<dbReference type="OMA" id="TPVEHQM"/>
<reference evidence="1" key="2">
    <citation type="submission" date="2025-08" db="UniProtKB">
        <authorList>
            <consortium name="Ensembl"/>
        </authorList>
    </citation>
    <scope>IDENTIFICATION</scope>
</reference>
<dbReference type="AlphaFoldDB" id="A0A2I3RIS8"/>
<reference evidence="1" key="3">
    <citation type="submission" date="2025-09" db="UniProtKB">
        <authorList>
            <consortium name="Ensembl"/>
        </authorList>
    </citation>
    <scope>IDENTIFICATION</scope>
</reference>
<proteinExistence type="predicted"/>
<dbReference type="EMBL" id="AACZ04033818">
    <property type="status" value="NOT_ANNOTATED_CDS"/>
    <property type="molecule type" value="Genomic_DNA"/>
</dbReference>